<accession>A0AAN7TKA1</accession>
<dbReference type="Proteomes" id="UP001310890">
    <property type="component" value="Unassembled WGS sequence"/>
</dbReference>
<name>A0AAN7TKA1_9PEZI</name>
<reference evidence="1" key="1">
    <citation type="submission" date="2023-08" db="EMBL/GenBank/DDBJ databases">
        <title>Black Yeasts Isolated from many extreme environments.</title>
        <authorList>
            <person name="Coleine C."/>
            <person name="Stajich J.E."/>
            <person name="Selbmann L."/>
        </authorList>
    </citation>
    <scope>NUCLEOTIDE SEQUENCE</scope>
    <source>
        <strain evidence="1">CCFEE 5401</strain>
    </source>
</reference>
<evidence type="ECO:0000313" key="2">
    <source>
        <dbReference type="Proteomes" id="UP001310890"/>
    </source>
</evidence>
<proteinExistence type="predicted"/>
<organism evidence="1 2">
    <name type="scientific">Meristemomyces frigidus</name>
    <dbReference type="NCBI Taxonomy" id="1508187"/>
    <lineage>
        <taxon>Eukaryota</taxon>
        <taxon>Fungi</taxon>
        <taxon>Dikarya</taxon>
        <taxon>Ascomycota</taxon>
        <taxon>Pezizomycotina</taxon>
        <taxon>Dothideomycetes</taxon>
        <taxon>Dothideomycetidae</taxon>
        <taxon>Mycosphaerellales</taxon>
        <taxon>Teratosphaeriaceae</taxon>
        <taxon>Meristemomyces</taxon>
    </lineage>
</organism>
<protein>
    <submittedName>
        <fullName evidence="1">Uncharacterized protein</fullName>
    </submittedName>
</protein>
<sequence length="212" mass="24358">MFSRQETVDAVASFYRQIIKQPYLDDNALTMPPGNGWTPVNSSRQNKRLLVEYETVPAAYTQRNGGAAFMNELHPLPAYCVYLTEDVDREGYSLILDTNIGTVTAFSIAGYEITVDYDTYEALPDRDRWKAHRVLPVTDFFDLWSRKYARLVHMLVPNPIGQPTTGALFVREDNRRKAERLAMDTGPFEEWQPDVREGTNPEEAVRRRYTAV</sequence>
<gene>
    <name evidence="1" type="ORF">LTR62_000271</name>
</gene>
<comment type="caution">
    <text evidence="1">The sequence shown here is derived from an EMBL/GenBank/DDBJ whole genome shotgun (WGS) entry which is preliminary data.</text>
</comment>
<dbReference type="EMBL" id="JAVRRL010000001">
    <property type="protein sequence ID" value="KAK5119060.1"/>
    <property type="molecule type" value="Genomic_DNA"/>
</dbReference>
<dbReference type="AlphaFoldDB" id="A0AAN7TKA1"/>
<evidence type="ECO:0000313" key="1">
    <source>
        <dbReference type="EMBL" id="KAK5119060.1"/>
    </source>
</evidence>